<accession>A5DVQ4</accession>
<feature type="region of interest" description="Disordered" evidence="1">
    <location>
        <begin position="206"/>
        <end position="232"/>
    </location>
</feature>
<organism evidence="2 3">
    <name type="scientific">Lodderomyces elongisporus (strain ATCC 11503 / CBS 2605 / JCM 1781 / NBRC 1676 / NRRL YB-4239)</name>
    <name type="common">Yeast</name>
    <name type="synonym">Saccharomyces elongisporus</name>
    <dbReference type="NCBI Taxonomy" id="379508"/>
    <lineage>
        <taxon>Eukaryota</taxon>
        <taxon>Fungi</taxon>
        <taxon>Dikarya</taxon>
        <taxon>Ascomycota</taxon>
        <taxon>Saccharomycotina</taxon>
        <taxon>Pichiomycetes</taxon>
        <taxon>Debaryomycetaceae</taxon>
        <taxon>Candida/Lodderomyces clade</taxon>
        <taxon>Lodderomyces</taxon>
    </lineage>
</organism>
<evidence type="ECO:0000313" key="2">
    <source>
        <dbReference type="EMBL" id="EDK43262.1"/>
    </source>
</evidence>
<sequence length="567" mass="63077">MLDPINPPTSPYLDSGPSTPLPSSQADFDLNRPGTEDPATQQPLEEPETKKLKTSASATPTQNGSPSAPATATAPATANTKKLNAEALRRRRENRQRAAAALAQNLKNSGVGRFEEENGFGLTSVRPIPLINQKNYYTEYLKKDEQISFIRNRRLERDLETKIKDLKKAGQADKIAEVEAGASSAASGKVAVTNFDDFDLNNIENELRGKGDVDDAEEEEDDEEETEEVREQKAKIGEDVIVIQPGSTYIRVGRATDAVPKVIPNVIAVRKKSINKAAVGNGGGNTNGNEEALPKREVEGDKVVIEGDFGVQRTIVSKDFRARMRYYKRRILPNSRETAANFNKKQEPEIVQDHNDPGKREWITPDDGTKAYYTGEDALKLVLNDNWCLKYPMINGNFNEYSKDYTTRQELLGDLVNIVQDALQGIDVANSKVMLIIPDLYDKVYVETWCEILLLFVGFKKLAILQEAVAATFGAGASTTCIVDVGAHTTKVSCVDEGLVVPDSRLVLNYGGDHVTEAFIKLLLESWFPYRSINLNDPYDWELAKSFKREFCHLSRCRYCNSIVQFL</sequence>
<dbReference type="eggNOG" id="KOG0797">
    <property type="taxonomic scope" value="Eukaryota"/>
</dbReference>
<dbReference type="SUPFAM" id="SSF53067">
    <property type="entry name" value="Actin-like ATPase domain"/>
    <property type="match status" value="2"/>
</dbReference>
<evidence type="ECO:0000313" key="3">
    <source>
        <dbReference type="Proteomes" id="UP000001996"/>
    </source>
</evidence>
<gene>
    <name evidence="2" type="ORF">LELG_01440</name>
</gene>
<dbReference type="KEGG" id="lel:PVL30_001406"/>
<dbReference type="HOGENOM" id="CLU_006974_0_1_1"/>
<dbReference type="AlphaFoldDB" id="A5DVQ4"/>
<dbReference type="STRING" id="379508.A5DVQ4"/>
<dbReference type="InParanoid" id="A5DVQ4"/>
<dbReference type="CDD" id="cd10206">
    <property type="entry name" value="ASKHA_NBD_Arp8-like"/>
    <property type="match status" value="1"/>
</dbReference>
<proteinExistence type="predicted"/>
<dbReference type="InterPro" id="IPR004000">
    <property type="entry name" value="Actin"/>
</dbReference>
<feature type="compositionally biased region" description="Polar residues" evidence="1">
    <location>
        <begin position="54"/>
        <end position="64"/>
    </location>
</feature>
<feature type="compositionally biased region" description="Polar residues" evidence="1">
    <location>
        <begin position="16"/>
        <end position="26"/>
    </location>
</feature>
<dbReference type="Proteomes" id="UP000001996">
    <property type="component" value="Unassembled WGS sequence"/>
</dbReference>
<feature type="compositionally biased region" description="Pro residues" evidence="1">
    <location>
        <begin position="1"/>
        <end position="10"/>
    </location>
</feature>
<keyword evidence="3" id="KW-1185">Reference proteome</keyword>
<dbReference type="VEuPathDB" id="FungiDB:LELG_01440"/>
<feature type="compositionally biased region" description="Acidic residues" evidence="1">
    <location>
        <begin position="214"/>
        <end position="228"/>
    </location>
</feature>
<dbReference type="PANTHER" id="PTHR11937">
    <property type="entry name" value="ACTIN"/>
    <property type="match status" value="1"/>
</dbReference>
<feature type="compositionally biased region" description="Low complexity" evidence="1">
    <location>
        <begin position="65"/>
        <end position="78"/>
    </location>
</feature>
<protein>
    <submittedName>
        <fullName evidence="2">Uncharacterized protein</fullName>
    </submittedName>
</protein>
<name>A5DVQ4_LODEL</name>
<evidence type="ECO:0000256" key="1">
    <source>
        <dbReference type="SAM" id="MobiDB-lite"/>
    </source>
</evidence>
<dbReference type="Gene3D" id="3.30.420.40">
    <property type="match status" value="2"/>
</dbReference>
<dbReference type="OrthoDB" id="5572108at2759"/>
<dbReference type="InterPro" id="IPR043129">
    <property type="entry name" value="ATPase_NBD"/>
</dbReference>
<reference evidence="2 3" key="1">
    <citation type="journal article" date="2009" name="Nature">
        <title>Evolution of pathogenicity and sexual reproduction in eight Candida genomes.</title>
        <authorList>
            <person name="Butler G."/>
            <person name="Rasmussen M.D."/>
            <person name="Lin M.F."/>
            <person name="Santos M.A."/>
            <person name="Sakthikumar S."/>
            <person name="Munro C.A."/>
            <person name="Rheinbay E."/>
            <person name="Grabherr M."/>
            <person name="Forche A."/>
            <person name="Reedy J.L."/>
            <person name="Agrafioti I."/>
            <person name="Arnaud M.B."/>
            <person name="Bates S."/>
            <person name="Brown A.J."/>
            <person name="Brunke S."/>
            <person name="Costanzo M.C."/>
            <person name="Fitzpatrick D.A."/>
            <person name="de Groot P.W."/>
            <person name="Harris D."/>
            <person name="Hoyer L.L."/>
            <person name="Hube B."/>
            <person name="Klis F.M."/>
            <person name="Kodira C."/>
            <person name="Lennard N."/>
            <person name="Logue M.E."/>
            <person name="Martin R."/>
            <person name="Neiman A.M."/>
            <person name="Nikolaou E."/>
            <person name="Quail M.A."/>
            <person name="Quinn J."/>
            <person name="Santos M.C."/>
            <person name="Schmitzberger F.F."/>
            <person name="Sherlock G."/>
            <person name="Shah P."/>
            <person name="Silverstein K.A."/>
            <person name="Skrzypek M.S."/>
            <person name="Soll D."/>
            <person name="Staggs R."/>
            <person name="Stansfield I."/>
            <person name="Stumpf M.P."/>
            <person name="Sudbery P.E."/>
            <person name="Srikantha T."/>
            <person name="Zeng Q."/>
            <person name="Berman J."/>
            <person name="Berriman M."/>
            <person name="Heitman J."/>
            <person name="Gow N.A."/>
            <person name="Lorenz M.C."/>
            <person name="Birren B.W."/>
            <person name="Kellis M."/>
            <person name="Cuomo C.A."/>
        </authorList>
    </citation>
    <scope>NUCLEOTIDE SEQUENCE [LARGE SCALE GENOMIC DNA]</scope>
    <source>
        <strain evidence="3">ATCC 11503 / BCRC 21390 / CBS 2605 / JCM 1781 / NBRC 1676 / NRRL YB-4239</strain>
    </source>
</reference>
<feature type="region of interest" description="Disordered" evidence="1">
    <location>
        <begin position="1"/>
        <end position="98"/>
    </location>
</feature>
<dbReference type="Pfam" id="PF00022">
    <property type="entry name" value="Actin"/>
    <property type="match status" value="1"/>
</dbReference>
<dbReference type="EMBL" id="CH981525">
    <property type="protein sequence ID" value="EDK43262.1"/>
    <property type="molecule type" value="Genomic_DNA"/>
</dbReference>
<dbReference type="GeneID" id="5233860"/>
<dbReference type="Gene3D" id="3.90.640.10">
    <property type="entry name" value="Actin, Chain A, domain 4"/>
    <property type="match status" value="1"/>
</dbReference>